<evidence type="ECO:0000313" key="3">
    <source>
        <dbReference type="Proteomes" id="UP000287033"/>
    </source>
</evidence>
<comment type="caution">
    <text evidence="2">The sequence shown here is derived from an EMBL/GenBank/DDBJ whole genome shotgun (WGS) entry which is preliminary data.</text>
</comment>
<proteinExistence type="predicted"/>
<feature type="signal peptide" evidence="1">
    <location>
        <begin position="1"/>
        <end position="22"/>
    </location>
</feature>
<evidence type="ECO:0000256" key="1">
    <source>
        <dbReference type="SAM" id="SignalP"/>
    </source>
</evidence>
<gene>
    <name evidence="2" type="ORF">chiPu_0029144</name>
</gene>
<organism evidence="2 3">
    <name type="scientific">Chiloscyllium punctatum</name>
    <name type="common">Brownbanded bambooshark</name>
    <name type="synonym">Hemiscyllium punctatum</name>
    <dbReference type="NCBI Taxonomy" id="137246"/>
    <lineage>
        <taxon>Eukaryota</taxon>
        <taxon>Metazoa</taxon>
        <taxon>Chordata</taxon>
        <taxon>Craniata</taxon>
        <taxon>Vertebrata</taxon>
        <taxon>Chondrichthyes</taxon>
        <taxon>Elasmobranchii</taxon>
        <taxon>Galeomorphii</taxon>
        <taxon>Galeoidea</taxon>
        <taxon>Orectolobiformes</taxon>
        <taxon>Hemiscylliidae</taxon>
        <taxon>Chiloscyllium</taxon>
    </lineage>
</organism>
<evidence type="ECO:0000313" key="2">
    <source>
        <dbReference type="EMBL" id="GCC44802.1"/>
    </source>
</evidence>
<sequence>TTIKMKIELTLLCGLVVAGISADEGAVYLCDPEQPETVYRLS</sequence>
<protein>
    <submittedName>
        <fullName evidence="2">Uncharacterized protein</fullName>
    </submittedName>
</protein>
<name>A0A401TQA8_CHIPU</name>
<feature type="non-terminal residue" evidence="2">
    <location>
        <position position="1"/>
    </location>
</feature>
<dbReference type="EMBL" id="BEZZ01149314">
    <property type="protein sequence ID" value="GCC44802.1"/>
    <property type="molecule type" value="Genomic_DNA"/>
</dbReference>
<reference evidence="2 3" key="1">
    <citation type="journal article" date="2018" name="Nat. Ecol. Evol.">
        <title>Shark genomes provide insights into elasmobranch evolution and the origin of vertebrates.</title>
        <authorList>
            <person name="Hara Y"/>
            <person name="Yamaguchi K"/>
            <person name="Onimaru K"/>
            <person name="Kadota M"/>
            <person name="Koyanagi M"/>
            <person name="Keeley SD"/>
            <person name="Tatsumi K"/>
            <person name="Tanaka K"/>
            <person name="Motone F"/>
            <person name="Kageyama Y"/>
            <person name="Nozu R"/>
            <person name="Adachi N"/>
            <person name="Nishimura O"/>
            <person name="Nakagawa R"/>
            <person name="Tanegashima C"/>
            <person name="Kiyatake I"/>
            <person name="Matsumoto R"/>
            <person name="Murakumo K"/>
            <person name="Nishida K"/>
            <person name="Terakita A"/>
            <person name="Kuratani S"/>
            <person name="Sato K"/>
            <person name="Hyodo S Kuraku.S."/>
        </authorList>
    </citation>
    <scope>NUCLEOTIDE SEQUENCE [LARGE SCALE GENOMIC DNA]</scope>
</reference>
<keyword evidence="3" id="KW-1185">Reference proteome</keyword>
<feature type="chain" id="PRO_5019393015" evidence="1">
    <location>
        <begin position="23"/>
        <end position="42"/>
    </location>
</feature>
<accession>A0A401TQA8</accession>
<dbReference type="Proteomes" id="UP000287033">
    <property type="component" value="Unassembled WGS sequence"/>
</dbReference>
<keyword evidence="1" id="KW-0732">Signal</keyword>
<dbReference type="AlphaFoldDB" id="A0A401TQA8"/>